<sequence length="111" mass="12278">MHARLDLGIFCTESIRDSRCSTAIVKPAAKHLYISKTQYGYSRRDLVAATTQDVAHHLITMSRAMLRRRSRRAMAAFGTRAEGRDAAASRGGPARAPASSRKQLSSRRGEF</sequence>
<feature type="region of interest" description="Disordered" evidence="1">
    <location>
        <begin position="77"/>
        <end position="111"/>
    </location>
</feature>
<protein>
    <submittedName>
        <fullName evidence="2">Uncharacterized protein</fullName>
    </submittedName>
</protein>
<dbReference type="Proteomes" id="UP000299102">
    <property type="component" value="Unassembled WGS sequence"/>
</dbReference>
<evidence type="ECO:0000256" key="1">
    <source>
        <dbReference type="SAM" id="MobiDB-lite"/>
    </source>
</evidence>
<reference evidence="2 3" key="1">
    <citation type="journal article" date="2019" name="Commun. Biol.">
        <title>The bagworm genome reveals a unique fibroin gene that provides high tensile strength.</title>
        <authorList>
            <person name="Kono N."/>
            <person name="Nakamura H."/>
            <person name="Ohtoshi R."/>
            <person name="Tomita M."/>
            <person name="Numata K."/>
            <person name="Arakawa K."/>
        </authorList>
    </citation>
    <scope>NUCLEOTIDE SEQUENCE [LARGE SCALE GENOMIC DNA]</scope>
</reference>
<dbReference type="AlphaFoldDB" id="A0A4C1WTE6"/>
<name>A0A4C1WTE6_EUMVA</name>
<organism evidence="2 3">
    <name type="scientific">Eumeta variegata</name>
    <name type="common">Bagworm moth</name>
    <name type="synonym">Eumeta japonica</name>
    <dbReference type="NCBI Taxonomy" id="151549"/>
    <lineage>
        <taxon>Eukaryota</taxon>
        <taxon>Metazoa</taxon>
        <taxon>Ecdysozoa</taxon>
        <taxon>Arthropoda</taxon>
        <taxon>Hexapoda</taxon>
        <taxon>Insecta</taxon>
        <taxon>Pterygota</taxon>
        <taxon>Neoptera</taxon>
        <taxon>Endopterygota</taxon>
        <taxon>Lepidoptera</taxon>
        <taxon>Glossata</taxon>
        <taxon>Ditrysia</taxon>
        <taxon>Tineoidea</taxon>
        <taxon>Psychidae</taxon>
        <taxon>Oiketicinae</taxon>
        <taxon>Eumeta</taxon>
    </lineage>
</organism>
<accession>A0A4C1WTE6</accession>
<proteinExistence type="predicted"/>
<comment type="caution">
    <text evidence="2">The sequence shown here is derived from an EMBL/GenBank/DDBJ whole genome shotgun (WGS) entry which is preliminary data.</text>
</comment>
<gene>
    <name evidence="2" type="ORF">EVAR_41202_1</name>
</gene>
<evidence type="ECO:0000313" key="3">
    <source>
        <dbReference type="Proteomes" id="UP000299102"/>
    </source>
</evidence>
<dbReference type="EMBL" id="BGZK01000622">
    <property type="protein sequence ID" value="GBP53365.1"/>
    <property type="molecule type" value="Genomic_DNA"/>
</dbReference>
<keyword evidence="3" id="KW-1185">Reference proteome</keyword>
<evidence type="ECO:0000313" key="2">
    <source>
        <dbReference type="EMBL" id="GBP53365.1"/>
    </source>
</evidence>
<feature type="compositionally biased region" description="Low complexity" evidence="1">
    <location>
        <begin position="88"/>
        <end position="101"/>
    </location>
</feature>